<dbReference type="EC" id="3.4.22.-" evidence="2"/>
<reference evidence="3 5" key="3">
    <citation type="submission" date="2019-05" db="EMBL/GenBank/DDBJ databases">
        <title>Arcobacter cibarius and Arcobacter thereius providing challenges in identification an antibiotic susceptibility and Quinolone resistance.</title>
        <authorList>
            <person name="Busch A."/>
            <person name="Hanel I."/>
            <person name="Hotzel H."/>
            <person name="Tomaso H."/>
        </authorList>
    </citation>
    <scope>NUCLEOTIDE SEQUENCE [LARGE SCALE GENOMIC DNA]</scope>
    <source>
        <strain evidence="3 5">17CS1191_2</strain>
    </source>
</reference>
<comment type="caution">
    <text evidence="2">The sequence shown here is derived from an EMBL/GenBank/DDBJ whole genome shotgun (WGS) entry which is preliminary data.</text>
</comment>
<dbReference type="GO" id="GO:0006508">
    <property type="term" value="P:proteolysis"/>
    <property type="evidence" value="ECO:0007669"/>
    <property type="project" value="InterPro"/>
</dbReference>
<dbReference type="GO" id="GO:0016020">
    <property type="term" value="C:membrane"/>
    <property type="evidence" value="ECO:0007669"/>
    <property type="project" value="InterPro"/>
</dbReference>
<accession>A0A1C0B6S2</accession>
<keyword evidence="2" id="KW-0378">Hydrolase</keyword>
<dbReference type="EMBL" id="VBUF01000003">
    <property type="protein sequence ID" value="TLS72085.1"/>
    <property type="molecule type" value="Genomic_DNA"/>
</dbReference>
<keyword evidence="2" id="KW-0067">ATP-binding</keyword>
<reference evidence="2" key="1">
    <citation type="submission" date="2015-05" db="EMBL/GenBank/DDBJ databases">
        <authorList>
            <person name="Wang D.B."/>
            <person name="Wang M."/>
        </authorList>
    </citation>
    <scope>NUCLEOTIDE SEQUENCE [LARGE SCALE GENOMIC DNA]</scope>
    <source>
        <strain evidence="2">DU22</strain>
    </source>
</reference>
<evidence type="ECO:0000313" key="3">
    <source>
        <dbReference type="EMBL" id="TLS72085.1"/>
    </source>
</evidence>
<name>A0A1C0B6S2_9BACT</name>
<feature type="domain" description="Peptidase C39" evidence="1">
    <location>
        <begin position="35"/>
        <end position="157"/>
    </location>
</feature>
<dbReference type="Proteomes" id="UP000308001">
    <property type="component" value="Unassembled WGS sequence"/>
</dbReference>
<reference evidence="4" key="2">
    <citation type="submission" date="2015-05" db="EMBL/GenBank/DDBJ databases">
        <authorList>
            <person name="Rovetto F."/>
            <person name="Cocolin L."/>
            <person name="Illeghems K."/>
            <person name="Van Nieuwerburgh F."/>
            <person name="Houf K."/>
        </authorList>
    </citation>
    <scope>NUCLEOTIDE SEQUENCE [LARGE SCALE GENOMIC DNA]</scope>
    <source>
        <strain evidence="4">DU22</strain>
    </source>
</reference>
<dbReference type="AlphaFoldDB" id="A0A1C0B6S2"/>
<keyword evidence="2" id="KW-0547">Nucleotide-binding</keyword>
<dbReference type="Proteomes" id="UP000093281">
    <property type="component" value="Unassembled WGS sequence"/>
</dbReference>
<dbReference type="STRING" id="544718.AAX25_01145"/>
<dbReference type="EMBL" id="LCUJ01000004">
    <property type="protein sequence ID" value="OCL98944.1"/>
    <property type="molecule type" value="Genomic_DNA"/>
</dbReference>
<dbReference type="Gene3D" id="3.90.70.10">
    <property type="entry name" value="Cysteine proteinases"/>
    <property type="match status" value="1"/>
</dbReference>
<evidence type="ECO:0000313" key="4">
    <source>
        <dbReference type="Proteomes" id="UP000093281"/>
    </source>
</evidence>
<evidence type="ECO:0000313" key="5">
    <source>
        <dbReference type="Proteomes" id="UP000308001"/>
    </source>
</evidence>
<evidence type="ECO:0000313" key="2">
    <source>
        <dbReference type="EMBL" id="OCL98944.1"/>
    </source>
</evidence>
<protein>
    <submittedName>
        <fullName evidence="2">Lactococcin-G-processing and transport ATP-binding protein LagD</fullName>
        <ecNumber evidence="2">3.4.22.-</ecNumber>
    </submittedName>
    <submittedName>
        <fullName evidence="3">Peptidase C39</fullName>
    </submittedName>
</protein>
<gene>
    <name evidence="2" type="primary">lagD</name>
    <name evidence="2" type="ORF">AAX29_01454</name>
    <name evidence="3" type="ORF">FE246_06565</name>
</gene>
<dbReference type="RefSeq" id="WP_066183469.1">
    <property type="nucleotide sequence ID" value="NZ_LCUJ01000004.1"/>
</dbReference>
<dbReference type="OrthoDB" id="13401at2"/>
<dbReference type="GO" id="GO:0005524">
    <property type="term" value="F:ATP binding"/>
    <property type="evidence" value="ECO:0007669"/>
    <property type="project" value="UniProtKB-KW"/>
</dbReference>
<dbReference type="PROSITE" id="PS50990">
    <property type="entry name" value="PEPTIDASE_C39"/>
    <property type="match status" value="1"/>
</dbReference>
<organism evidence="2 4">
    <name type="scientific">Aliarcobacter thereius</name>
    <dbReference type="NCBI Taxonomy" id="544718"/>
    <lineage>
        <taxon>Bacteria</taxon>
        <taxon>Pseudomonadati</taxon>
        <taxon>Campylobacterota</taxon>
        <taxon>Epsilonproteobacteria</taxon>
        <taxon>Campylobacterales</taxon>
        <taxon>Arcobacteraceae</taxon>
        <taxon>Aliarcobacter</taxon>
    </lineage>
</organism>
<dbReference type="Pfam" id="PF03412">
    <property type="entry name" value="Peptidase_C39"/>
    <property type="match status" value="1"/>
</dbReference>
<sequence length="182" mass="21250">MAQILISLFILQISLFAEFKVKSFLEIKYNDVVKQTYEESCGASALATLFNLYGFSIDEKELIDKLETTDLVTFNDLQKLALDFEFNSKGYKISKEIFDDITVPVIARIVRKMDYPHFVVVYNLDKNSVIILDPNAGKFIISKKEFYSYWIDKESNFILVALPKDKRKEFKELDSFLVKYLF</sequence>
<evidence type="ECO:0000259" key="1">
    <source>
        <dbReference type="PROSITE" id="PS50990"/>
    </source>
</evidence>
<dbReference type="GO" id="GO:0008233">
    <property type="term" value="F:peptidase activity"/>
    <property type="evidence" value="ECO:0007669"/>
    <property type="project" value="InterPro"/>
</dbReference>
<proteinExistence type="predicted"/>
<dbReference type="InterPro" id="IPR005074">
    <property type="entry name" value="Peptidase_C39"/>
</dbReference>